<feature type="compositionally biased region" description="Basic and acidic residues" evidence="1">
    <location>
        <begin position="1"/>
        <end position="16"/>
    </location>
</feature>
<gene>
    <name evidence="2" type="ORF">KQX54_017608</name>
</gene>
<proteinExistence type="predicted"/>
<evidence type="ECO:0000256" key="1">
    <source>
        <dbReference type="SAM" id="MobiDB-lite"/>
    </source>
</evidence>
<accession>A0AAV7HYF8</accession>
<evidence type="ECO:0000313" key="2">
    <source>
        <dbReference type="EMBL" id="KAH0535607.1"/>
    </source>
</evidence>
<comment type="caution">
    <text evidence="2">The sequence shown here is derived from an EMBL/GenBank/DDBJ whole genome shotgun (WGS) entry which is preliminary data.</text>
</comment>
<protein>
    <submittedName>
        <fullName evidence="2">Uncharacterized protein</fullName>
    </submittedName>
</protein>
<keyword evidence="3" id="KW-1185">Reference proteome</keyword>
<sequence length="138" mass="16045">MLDKRPQSSCEREFAPRHVGTPSGQRYHHHHHHHHHRGWQRAFPRWTTITTINSVVTSTGRLLGSIQCILVLVLKWLPRIMRALQVWLMVNVESRSLTILQLRDLPARILRYSFTSSCTLTLVQSPLTGLRGNKRVEK</sequence>
<dbReference type="Proteomes" id="UP000826195">
    <property type="component" value="Unassembled WGS sequence"/>
</dbReference>
<feature type="region of interest" description="Disordered" evidence="1">
    <location>
        <begin position="1"/>
        <end position="31"/>
    </location>
</feature>
<organism evidence="2 3">
    <name type="scientific">Cotesia glomerata</name>
    <name type="common">Lepidopteran parasitic wasp</name>
    <name type="synonym">Apanteles glomeratus</name>
    <dbReference type="NCBI Taxonomy" id="32391"/>
    <lineage>
        <taxon>Eukaryota</taxon>
        <taxon>Metazoa</taxon>
        <taxon>Ecdysozoa</taxon>
        <taxon>Arthropoda</taxon>
        <taxon>Hexapoda</taxon>
        <taxon>Insecta</taxon>
        <taxon>Pterygota</taxon>
        <taxon>Neoptera</taxon>
        <taxon>Endopterygota</taxon>
        <taxon>Hymenoptera</taxon>
        <taxon>Apocrita</taxon>
        <taxon>Ichneumonoidea</taxon>
        <taxon>Braconidae</taxon>
        <taxon>Microgastrinae</taxon>
        <taxon>Cotesia</taxon>
    </lineage>
</organism>
<name>A0AAV7HYF8_COTGL</name>
<evidence type="ECO:0000313" key="3">
    <source>
        <dbReference type="Proteomes" id="UP000826195"/>
    </source>
</evidence>
<reference evidence="2 3" key="1">
    <citation type="journal article" date="2021" name="J. Hered.">
        <title>A chromosome-level genome assembly of the parasitoid wasp, Cotesia glomerata (Hymenoptera: Braconidae).</title>
        <authorList>
            <person name="Pinto B.J."/>
            <person name="Weis J.J."/>
            <person name="Gamble T."/>
            <person name="Ode P.J."/>
            <person name="Paul R."/>
            <person name="Zaspel J.M."/>
        </authorList>
    </citation>
    <scope>NUCLEOTIDE SEQUENCE [LARGE SCALE GENOMIC DNA]</scope>
    <source>
        <strain evidence="2">CgM1</strain>
    </source>
</reference>
<dbReference type="AlphaFoldDB" id="A0AAV7HYF8"/>
<dbReference type="EMBL" id="JAHXZJ010002982">
    <property type="protein sequence ID" value="KAH0535607.1"/>
    <property type="molecule type" value="Genomic_DNA"/>
</dbReference>